<evidence type="ECO:0000313" key="3">
    <source>
        <dbReference type="Proteomes" id="UP001159363"/>
    </source>
</evidence>
<gene>
    <name evidence="2" type="ORF">PR048_015263</name>
</gene>
<organism evidence="2 3">
    <name type="scientific">Dryococelus australis</name>
    <dbReference type="NCBI Taxonomy" id="614101"/>
    <lineage>
        <taxon>Eukaryota</taxon>
        <taxon>Metazoa</taxon>
        <taxon>Ecdysozoa</taxon>
        <taxon>Arthropoda</taxon>
        <taxon>Hexapoda</taxon>
        <taxon>Insecta</taxon>
        <taxon>Pterygota</taxon>
        <taxon>Neoptera</taxon>
        <taxon>Polyneoptera</taxon>
        <taxon>Phasmatodea</taxon>
        <taxon>Verophasmatodea</taxon>
        <taxon>Anareolatae</taxon>
        <taxon>Phasmatidae</taxon>
        <taxon>Eurycanthinae</taxon>
        <taxon>Dryococelus</taxon>
    </lineage>
</organism>
<evidence type="ECO:0000313" key="2">
    <source>
        <dbReference type="EMBL" id="KAJ8883420.1"/>
    </source>
</evidence>
<sequence length="602" mass="66978">MVYVTPLDTRDELITLETLVHVRRNMLQRCTACVADDSRHSHQVEPGSIPGGVTPDFRMWESCWMVPLAGGFSRGSPVRFPVPSILILLHTSSRFTLISSQDLDVKRHSNIFTRSLTVSLARVPNTSAALRWTRGNVSRLIAFSSASRPSIQFSHATDMSDRQLAGGVPNIPQHQRISPLNSVYCLQSRSQVSILQLGDSPEFITLPKRREKSQLLRLSKRLEGHGGVVVKLLASHQGNRVRFPAVPGCRWSADFLGDLPFLSPCILSLLHTHLVSPSPALRTSVLRAAQLSSLFSHSRTVPNLFMLSEAGSRRRLTTAGHTHLHVFLVHCPDDKSRRSQCCTGLHRALSNIFGLVYWPVEGVIGVIAITLVASFKVFLDGGRESEILTEMDLPTLRWTLPPIEVQGFNLLTTRMARYLSAVRLPILPPPLTTEDDCASSEADTYAFHVCLHGASGCSPLPIHQQWSSAGKKGREKREILEKKTPADQRNSPLRFPLAKIRREPGLHWWEASSLTAHPPRLDGISDRPYQLVPCVWFPTAVHPTLQVAQKKKSNGERSRERGGHGTGSPLPSRILCIQEFSHIPAEEWTSTILLQRHATTYC</sequence>
<feature type="region of interest" description="Disordered" evidence="1">
    <location>
        <begin position="547"/>
        <end position="570"/>
    </location>
</feature>
<feature type="compositionally biased region" description="Basic and acidic residues" evidence="1">
    <location>
        <begin position="553"/>
        <end position="563"/>
    </location>
</feature>
<dbReference type="Proteomes" id="UP001159363">
    <property type="component" value="Chromosome 4"/>
</dbReference>
<evidence type="ECO:0000256" key="1">
    <source>
        <dbReference type="SAM" id="MobiDB-lite"/>
    </source>
</evidence>
<dbReference type="EMBL" id="JARBHB010000005">
    <property type="protein sequence ID" value="KAJ8883420.1"/>
    <property type="molecule type" value="Genomic_DNA"/>
</dbReference>
<protein>
    <submittedName>
        <fullName evidence="2">Uncharacterized protein</fullName>
    </submittedName>
</protein>
<reference evidence="2 3" key="1">
    <citation type="submission" date="2023-02" db="EMBL/GenBank/DDBJ databases">
        <title>LHISI_Scaffold_Assembly.</title>
        <authorList>
            <person name="Stuart O.P."/>
            <person name="Cleave R."/>
            <person name="Magrath M.J.L."/>
            <person name="Mikheyev A.S."/>
        </authorList>
    </citation>
    <scope>NUCLEOTIDE SEQUENCE [LARGE SCALE GENOMIC DNA]</scope>
    <source>
        <strain evidence="2">Daus_M_001</strain>
        <tissue evidence="2">Leg muscle</tissue>
    </source>
</reference>
<proteinExistence type="predicted"/>
<name>A0ABQ9HGR3_9NEOP</name>
<comment type="caution">
    <text evidence="2">The sequence shown here is derived from an EMBL/GenBank/DDBJ whole genome shotgun (WGS) entry which is preliminary data.</text>
</comment>
<keyword evidence="3" id="KW-1185">Reference proteome</keyword>
<accession>A0ABQ9HGR3</accession>